<dbReference type="PANTHER" id="PTHR31896:SF43">
    <property type="entry name" value="PROTEIN ENHANCED PSEUDOMONAS SUSCEPTIBILITY 1"/>
    <property type="match status" value="1"/>
</dbReference>
<evidence type="ECO:0000313" key="4">
    <source>
        <dbReference type="Proteomes" id="UP001054889"/>
    </source>
</evidence>
<sequence length="637" mass="68853">MVGSLVVSPRSRSFHFPFPFLFPMGRVGVGLGDGGGSRPEEGLRGGSTGRGTRSTRQRAAHLAEAERVGTKWPPWTYPLPSPHWTSVVVASFPFSMARSSPAPSRSRCWGWRAMSRERAVSLASGEHKSSRSLCHNFGDGDGGLPRPCISKSIKEAGIVLCQNRGHGGEVMAMEGSAASFARDGVRIVSRRMVRPWTATASQGETTNPVETSEMVHLTPWDLQMLTVDYIQMGVLLPRPPAEHFSGHMIEHLAQSLSHALALFYPYAGRLVVDEHGGRKGITVSLLCTGDGAEFVHAVADATVSDITCSLRIPRLVWSFFPLNGMVGADAAAASGSHSSPVLAVQVTELADGVFVAMSLNHGIADGAAFWHLFNTWAKISRNSDVEEGMVAAPVLLGRWFPDTCPIPVPLPFPTLKHIVRRFHGPPVEECFFAFSEESVRNLKMRANEEMMTTKISSLQALLAQVWLAVTRARSLSPGQETSYTLAVGCRGRMTHVAKAYAGNAMVRCAARAVADDILCGGLGCAAWLLNRAVASQDEAALMGSVSSWHRDPRFAYLDGWWHPTLLVTGNSPRFDAFGNDFGWGRPIAVRSGAGNKVDGRVTVYEGHEGGIGMELCLAPEPLRRLLADHEFMSAVSC</sequence>
<gene>
    <name evidence="3" type="primary">gb16684</name>
    <name evidence="3" type="ORF">PR202_gb16684</name>
</gene>
<accession>A0AAV5F2J3</accession>
<dbReference type="InterPro" id="IPR051283">
    <property type="entry name" value="Sec_Metabolite_Acyltrans"/>
</dbReference>
<organism evidence="3 4">
    <name type="scientific">Eleusine coracana subsp. coracana</name>
    <dbReference type="NCBI Taxonomy" id="191504"/>
    <lineage>
        <taxon>Eukaryota</taxon>
        <taxon>Viridiplantae</taxon>
        <taxon>Streptophyta</taxon>
        <taxon>Embryophyta</taxon>
        <taxon>Tracheophyta</taxon>
        <taxon>Spermatophyta</taxon>
        <taxon>Magnoliopsida</taxon>
        <taxon>Liliopsida</taxon>
        <taxon>Poales</taxon>
        <taxon>Poaceae</taxon>
        <taxon>PACMAD clade</taxon>
        <taxon>Chloridoideae</taxon>
        <taxon>Cynodonteae</taxon>
        <taxon>Eleusininae</taxon>
        <taxon>Eleusine</taxon>
    </lineage>
</organism>
<dbReference type="Proteomes" id="UP001054889">
    <property type="component" value="Unassembled WGS sequence"/>
</dbReference>
<reference evidence="3" key="2">
    <citation type="submission" date="2021-12" db="EMBL/GenBank/DDBJ databases">
        <title>Resequencing data analysis of finger millet.</title>
        <authorList>
            <person name="Hatakeyama M."/>
            <person name="Aluri S."/>
            <person name="Balachadran M.T."/>
            <person name="Sivarajan S.R."/>
            <person name="Poveda L."/>
            <person name="Shimizu-Inatsugi R."/>
            <person name="Schlapbach R."/>
            <person name="Sreeman S.M."/>
            <person name="Shimizu K.K."/>
        </authorList>
    </citation>
    <scope>NUCLEOTIDE SEQUENCE</scope>
</reference>
<evidence type="ECO:0000313" key="3">
    <source>
        <dbReference type="EMBL" id="GJN28545.1"/>
    </source>
</evidence>
<keyword evidence="1" id="KW-0808">Transferase</keyword>
<evidence type="ECO:0008006" key="5">
    <source>
        <dbReference type="Google" id="ProtNLM"/>
    </source>
</evidence>
<dbReference type="InterPro" id="IPR023213">
    <property type="entry name" value="CAT-like_dom_sf"/>
</dbReference>
<dbReference type="Pfam" id="PF02458">
    <property type="entry name" value="Transferase"/>
    <property type="match status" value="1"/>
</dbReference>
<evidence type="ECO:0000256" key="2">
    <source>
        <dbReference type="SAM" id="MobiDB-lite"/>
    </source>
</evidence>
<comment type="caution">
    <text evidence="3">The sequence shown here is derived from an EMBL/GenBank/DDBJ whole genome shotgun (WGS) entry which is preliminary data.</text>
</comment>
<name>A0AAV5F2J3_ELECO</name>
<dbReference type="AlphaFoldDB" id="A0AAV5F2J3"/>
<dbReference type="GO" id="GO:0016747">
    <property type="term" value="F:acyltransferase activity, transferring groups other than amino-acyl groups"/>
    <property type="evidence" value="ECO:0007669"/>
    <property type="project" value="UniProtKB-ARBA"/>
</dbReference>
<keyword evidence="4" id="KW-1185">Reference proteome</keyword>
<feature type="region of interest" description="Disordered" evidence="2">
    <location>
        <begin position="32"/>
        <end position="56"/>
    </location>
</feature>
<reference evidence="3" key="1">
    <citation type="journal article" date="2018" name="DNA Res.">
        <title>Multiple hybrid de novo genome assembly of finger millet, an orphan allotetraploid crop.</title>
        <authorList>
            <person name="Hatakeyama M."/>
            <person name="Aluri S."/>
            <person name="Balachadran M.T."/>
            <person name="Sivarajan S.R."/>
            <person name="Patrignani A."/>
            <person name="Gruter S."/>
            <person name="Poveda L."/>
            <person name="Shimizu-Inatsugi R."/>
            <person name="Baeten J."/>
            <person name="Francoijs K.J."/>
            <person name="Nataraja K.N."/>
            <person name="Reddy Y.A.N."/>
            <person name="Phadnis S."/>
            <person name="Ravikumar R.L."/>
            <person name="Schlapbach R."/>
            <person name="Sreeman S.M."/>
            <person name="Shimizu K.K."/>
        </authorList>
    </citation>
    <scope>NUCLEOTIDE SEQUENCE</scope>
</reference>
<proteinExistence type="predicted"/>
<evidence type="ECO:0000256" key="1">
    <source>
        <dbReference type="ARBA" id="ARBA00022679"/>
    </source>
</evidence>
<dbReference type="Gene3D" id="3.30.559.10">
    <property type="entry name" value="Chloramphenicol acetyltransferase-like domain"/>
    <property type="match status" value="2"/>
</dbReference>
<protein>
    <recommendedName>
        <fullName evidence="5">Acetyltransferase</fullName>
    </recommendedName>
</protein>
<dbReference type="PANTHER" id="PTHR31896">
    <property type="entry name" value="FAMILY REGULATORY PROTEIN, PUTATIVE (AFU_ORTHOLOGUE AFUA_3G14730)-RELATED"/>
    <property type="match status" value="1"/>
</dbReference>
<dbReference type="EMBL" id="BQKI01000080">
    <property type="protein sequence ID" value="GJN28545.1"/>
    <property type="molecule type" value="Genomic_DNA"/>
</dbReference>